<evidence type="ECO:0000256" key="5">
    <source>
        <dbReference type="ARBA" id="ARBA00023152"/>
    </source>
</evidence>
<dbReference type="InterPro" id="IPR046348">
    <property type="entry name" value="SIS_dom_sf"/>
</dbReference>
<dbReference type="Pfam" id="PF00342">
    <property type="entry name" value="PGI"/>
    <property type="match status" value="1"/>
</dbReference>
<evidence type="ECO:0000313" key="11">
    <source>
        <dbReference type="EMBL" id="ARU61209.1"/>
    </source>
</evidence>
<organism evidence="11 12">
    <name type="scientific">Tumebacillus avium</name>
    <dbReference type="NCBI Taxonomy" id="1903704"/>
    <lineage>
        <taxon>Bacteria</taxon>
        <taxon>Bacillati</taxon>
        <taxon>Bacillota</taxon>
        <taxon>Bacilli</taxon>
        <taxon>Bacillales</taxon>
        <taxon>Alicyclobacillaceae</taxon>
        <taxon>Tumebacillus</taxon>
    </lineage>
</organism>
<protein>
    <recommendedName>
        <fullName evidence="8">Glucose-6-phosphate isomerase</fullName>
        <shortName evidence="8">GPI</shortName>
        <ecNumber evidence="8">5.3.1.9</ecNumber>
    </recommendedName>
    <alternativeName>
        <fullName evidence="8">Phosphoglucose isomerase</fullName>
        <shortName evidence="8">PGI</shortName>
    </alternativeName>
    <alternativeName>
        <fullName evidence="8">Phosphohexose isomerase</fullName>
        <shortName evidence="8">PHI</shortName>
    </alternativeName>
</protein>
<dbReference type="PRINTS" id="PR00662">
    <property type="entry name" value="G6PISOMERASE"/>
</dbReference>
<dbReference type="GO" id="GO:0006094">
    <property type="term" value="P:gluconeogenesis"/>
    <property type="evidence" value="ECO:0007669"/>
    <property type="project" value="UniProtKB-UniRule"/>
</dbReference>
<comment type="pathway">
    <text evidence="8">Carbohydrate biosynthesis; gluconeogenesis.</text>
</comment>
<keyword evidence="12" id="KW-1185">Reference proteome</keyword>
<dbReference type="OrthoDB" id="140919at2"/>
<dbReference type="Gene3D" id="3.40.50.10490">
    <property type="entry name" value="Glucose-6-phosphate isomerase like protein, domain 1"/>
    <property type="match status" value="2"/>
</dbReference>
<dbReference type="InterPro" id="IPR035482">
    <property type="entry name" value="SIS_PGI_2"/>
</dbReference>
<dbReference type="InterPro" id="IPR035476">
    <property type="entry name" value="SIS_PGI_1"/>
</dbReference>
<dbReference type="CDD" id="cd05016">
    <property type="entry name" value="SIS_PGI_2"/>
    <property type="match status" value="1"/>
</dbReference>
<dbReference type="PROSITE" id="PS00174">
    <property type="entry name" value="P_GLUCOSE_ISOMERASE_2"/>
    <property type="match status" value="1"/>
</dbReference>
<dbReference type="FunFam" id="3.40.50.10490:FF:000016">
    <property type="entry name" value="Glucose-6-phosphate isomerase"/>
    <property type="match status" value="1"/>
</dbReference>
<dbReference type="GO" id="GO:0006096">
    <property type="term" value="P:glycolytic process"/>
    <property type="evidence" value="ECO:0007669"/>
    <property type="project" value="UniProtKB-UniRule"/>
</dbReference>
<dbReference type="GO" id="GO:0097367">
    <property type="term" value="F:carbohydrate derivative binding"/>
    <property type="evidence" value="ECO:0007669"/>
    <property type="project" value="InterPro"/>
</dbReference>
<dbReference type="RefSeq" id="WP_087456591.1">
    <property type="nucleotide sequence ID" value="NZ_CP021434.1"/>
</dbReference>
<dbReference type="EMBL" id="CP021434">
    <property type="protein sequence ID" value="ARU61209.1"/>
    <property type="molecule type" value="Genomic_DNA"/>
</dbReference>
<name>A0A1Y0IMD4_9BACL</name>
<evidence type="ECO:0000256" key="6">
    <source>
        <dbReference type="ARBA" id="ARBA00023235"/>
    </source>
</evidence>
<keyword evidence="6 8" id="KW-0413">Isomerase</keyword>
<keyword evidence="4 8" id="KW-0963">Cytoplasm</keyword>
<comment type="similarity">
    <text evidence="2 8 9">Belongs to the GPI family.</text>
</comment>
<reference evidence="12" key="1">
    <citation type="submission" date="2017-05" db="EMBL/GenBank/DDBJ databases">
        <authorList>
            <person name="Sung H."/>
        </authorList>
    </citation>
    <scope>NUCLEOTIDE SEQUENCE [LARGE SCALE GENOMIC DNA]</scope>
    <source>
        <strain evidence="12">AR23208</strain>
    </source>
</reference>
<evidence type="ECO:0000256" key="1">
    <source>
        <dbReference type="ARBA" id="ARBA00004926"/>
    </source>
</evidence>
<feature type="active site" evidence="8">
    <location>
        <position position="424"/>
    </location>
</feature>
<evidence type="ECO:0000256" key="4">
    <source>
        <dbReference type="ARBA" id="ARBA00022490"/>
    </source>
</evidence>
<dbReference type="InterPro" id="IPR018189">
    <property type="entry name" value="Phosphoglucose_isomerase_CS"/>
</dbReference>
<dbReference type="UniPathway" id="UPA00109">
    <property type="reaction ID" value="UER00181"/>
</dbReference>
<dbReference type="PROSITE" id="PS51463">
    <property type="entry name" value="P_GLUCOSE_ISOMERASE_3"/>
    <property type="match status" value="1"/>
</dbReference>
<feature type="active site" description="Proton donor" evidence="8">
    <location>
        <position position="289"/>
    </location>
</feature>
<evidence type="ECO:0000313" key="12">
    <source>
        <dbReference type="Proteomes" id="UP000195437"/>
    </source>
</evidence>
<comment type="pathway">
    <text evidence="1 8 9">Carbohydrate degradation; glycolysis; D-glyceraldehyde 3-phosphate and glycerone phosphate from D-glucose: step 2/4.</text>
</comment>
<dbReference type="KEGG" id="tum:CBW65_09300"/>
<dbReference type="GO" id="GO:0051156">
    <property type="term" value="P:glucose 6-phosphate metabolic process"/>
    <property type="evidence" value="ECO:0007669"/>
    <property type="project" value="TreeGrafter"/>
</dbReference>
<proteinExistence type="inferred from homology"/>
<comment type="caution">
    <text evidence="8">Lacks conserved residue(s) required for the propagation of feature annotation.</text>
</comment>
<comment type="function">
    <text evidence="8">Catalyzes the reversible isomerization of glucose-6-phosphate to fructose-6-phosphate.</text>
</comment>
<dbReference type="HAMAP" id="MF_00473">
    <property type="entry name" value="G6P_isomerase"/>
    <property type="match status" value="1"/>
</dbReference>
<dbReference type="GO" id="GO:0005829">
    <property type="term" value="C:cytosol"/>
    <property type="evidence" value="ECO:0007669"/>
    <property type="project" value="TreeGrafter"/>
</dbReference>
<dbReference type="UniPathway" id="UPA00138"/>
<dbReference type="SUPFAM" id="SSF53697">
    <property type="entry name" value="SIS domain"/>
    <property type="match status" value="1"/>
</dbReference>
<dbReference type="GO" id="GO:0048029">
    <property type="term" value="F:monosaccharide binding"/>
    <property type="evidence" value="ECO:0007669"/>
    <property type="project" value="TreeGrafter"/>
</dbReference>
<dbReference type="EC" id="5.3.1.9" evidence="8"/>
<keyword evidence="5 8" id="KW-0324">Glycolysis</keyword>
<dbReference type="AlphaFoldDB" id="A0A1Y0IMD4"/>
<dbReference type="CDD" id="cd05015">
    <property type="entry name" value="SIS_PGI_1"/>
    <property type="match status" value="1"/>
</dbReference>
<sequence>MSKLHVEFPAAAMYTDGSRTADWQAAAKRAHDQLHGRSGPGQEWLGWLDPPSPDDEETRRIAEAAEEIRARADALLVIGIGGSYAGARAAIELLTPPFSSQLPREQRKGPDVYFLGQNLSASYINSVLSILADKDVEINVVSKSGTTTEPALALRIAREWMIKKYGRQEAATRIIATTDRTQGALRRFAESEGWRMLAVPADVGGRYSVLTAAGLLPMSVAGLKIGEMLLGAQEASVEYAMPDLDANGCYRYAVWRNELYRQGKQIELLAAYEPAFCAFAEWWKQLFGESEGKDGKGIFPAAAQFSTDLHSLGQYIQDGPRHMFETVLWVELTGSELLVPFIEEDPDGLNYLTGKSVCEVNEQAYRGTIEAHQDGKVPNLLLTLAQLDERHVGHLFYFFEKACALSGYLLGVNPFDQPGVEAYKGKMFKLLGKPGWTV</sequence>
<dbReference type="PANTHER" id="PTHR11469:SF1">
    <property type="entry name" value="GLUCOSE-6-PHOSPHATE ISOMERASE"/>
    <property type="match status" value="1"/>
</dbReference>
<dbReference type="InterPro" id="IPR001672">
    <property type="entry name" value="G6P_Isomerase"/>
</dbReference>
<dbReference type="Proteomes" id="UP000195437">
    <property type="component" value="Chromosome"/>
</dbReference>
<comment type="subcellular location">
    <subcellularLocation>
        <location evidence="8">Cytoplasm</location>
    </subcellularLocation>
</comment>
<evidence type="ECO:0000256" key="3">
    <source>
        <dbReference type="ARBA" id="ARBA00022432"/>
    </source>
</evidence>
<dbReference type="GO" id="GO:0004347">
    <property type="term" value="F:glucose-6-phosphate isomerase activity"/>
    <property type="evidence" value="ECO:0007669"/>
    <property type="project" value="UniProtKB-UniRule"/>
</dbReference>
<dbReference type="FunFam" id="3.40.50.10490:FF:000015">
    <property type="entry name" value="Glucose-6-phosphate isomerase"/>
    <property type="match status" value="1"/>
</dbReference>
<evidence type="ECO:0000256" key="10">
    <source>
        <dbReference type="SAM" id="MobiDB-lite"/>
    </source>
</evidence>
<evidence type="ECO:0000256" key="2">
    <source>
        <dbReference type="ARBA" id="ARBA00006604"/>
    </source>
</evidence>
<dbReference type="NCBIfam" id="NF010697">
    <property type="entry name" value="PRK14097.1"/>
    <property type="match status" value="1"/>
</dbReference>
<gene>
    <name evidence="8" type="primary">pgi</name>
    <name evidence="11" type="ORF">CBW65_09300</name>
</gene>
<evidence type="ECO:0000256" key="8">
    <source>
        <dbReference type="HAMAP-Rule" id="MF_00473"/>
    </source>
</evidence>
<accession>A0A1Y0IMD4</accession>
<dbReference type="PANTHER" id="PTHR11469">
    <property type="entry name" value="GLUCOSE-6-PHOSPHATE ISOMERASE"/>
    <property type="match status" value="1"/>
</dbReference>
<keyword evidence="3 8" id="KW-0312">Gluconeogenesis</keyword>
<feature type="region of interest" description="Disordered" evidence="10">
    <location>
        <begin position="32"/>
        <end position="56"/>
    </location>
</feature>
<evidence type="ECO:0000256" key="9">
    <source>
        <dbReference type="RuleBase" id="RU000612"/>
    </source>
</evidence>
<evidence type="ECO:0000256" key="7">
    <source>
        <dbReference type="ARBA" id="ARBA00029321"/>
    </source>
</evidence>
<comment type="catalytic activity">
    <reaction evidence="7 8 9">
        <text>alpha-D-glucose 6-phosphate = beta-D-fructose 6-phosphate</text>
        <dbReference type="Rhea" id="RHEA:11816"/>
        <dbReference type="ChEBI" id="CHEBI:57634"/>
        <dbReference type="ChEBI" id="CHEBI:58225"/>
        <dbReference type="EC" id="5.3.1.9"/>
    </reaction>
</comment>
<dbReference type="PROSITE" id="PS00765">
    <property type="entry name" value="P_GLUCOSE_ISOMERASE_1"/>
    <property type="match status" value="1"/>
</dbReference>